<name>A0AB39RH97_9ACTN</name>
<dbReference type="PRINTS" id="PR00834">
    <property type="entry name" value="PROTEASES2C"/>
</dbReference>
<evidence type="ECO:0000313" key="4">
    <source>
        <dbReference type="EMBL" id="XDQ53168.1"/>
    </source>
</evidence>
<feature type="signal peptide" evidence="3">
    <location>
        <begin position="1"/>
        <end position="28"/>
    </location>
</feature>
<dbReference type="PANTHER" id="PTHR43343">
    <property type="entry name" value="PEPTIDASE S12"/>
    <property type="match status" value="1"/>
</dbReference>
<dbReference type="EC" id="3.4.21.-" evidence="4"/>
<gene>
    <name evidence="4" type="ORF">AB5J53_16610</name>
</gene>
<evidence type="ECO:0000256" key="2">
    <source>
        <dbReference type="ARBA" id="ARBA00022801"/>
    </source>
</evidence>
<accession>A0AB39RH97</accession>
<dbReference type="Gene3D" id="2.30.42.10">
    <property type="match status" value="1"/>
</dbReference>
<dbReference type="PANTHER" id="PTHR43343:SF3">
    <property type="entry name" value="PROTEASE DO-LIKE 8, CHLOROPLASTIC"/>
    <property type="match status" value="1"/>
</dbReference>
<dbReference type="AlphaFoldDB" id="A0AB39RH97"/>
<keyword evidence="1 4" id="KW-0645">Protease</keyword>
<dbReference type="InterPro" id="IPR001940">
    <property type="entry name" value="Peptidase_S1C"/>
</dbReference>
<evidence type="ECO:0000256" key="1">
    <source>
        <dbReference type="ARBA" id="ARBA00022670"/>
    </source>
</evidence>
<dbReference type="InterPro" id="IPR009003">
    <property type="entry name" value="Peptidase_S1_PA"/>
</dbReference>
<organism evidence="4">
    <name type="scientific">Streptomyces sp. R41</name>
    <dbReference type="NCBI Taxonomy" id="3238632"/>
    <lineage>
        <taxon>Bacteria</taxon>
        <taxon>Bacillati</taxon>
        <taxon>Actinomycetota</taxon>
        <taxon>Actinomycetes</taxon>
        <taxon>Kitasatosporales</taxon>
        <taxon>Streptomycetaceae</taxon>
        <taxon>Streptomyces</taxon>
    </lineage>
</organism>
<feature type="chain" id="PRO_5044231448" evidence="3">
    <location>
        <begin position="29"/>
        <end position="357"/>
    </location>
</feature>
<reference evidence="4" key="1">
    <citation type="submission" date="2024-07" db="EMBL/GenBank/DDBJ databases">
        <authorList>
            <person name="Yu S.T."/>
        </authorList>
    </citation>
    <scope>NUCLEOTIDE SEQUENCE</scope>
    <source>
        <strain evidence="4">R41</strain>
    </source>
</reference>
<dbReference type="GO" id="GO:0004252">
    <property type="term" value="F:serine-type endopeptidase activity"/>
    <property type="evidence" value="ECO:0007669"/>
    <property type="project" value="InterPro"/>
</dbReference>
<dbReference type="Gene3D" id="2.40.10.120">
    <property type="match status" value="1"/>
</dbReference>
<dbReference type="RefSeq" id="WP_369246430.1">
    <property type="nucleotide sequence ID" value="NZ_CP163443.1"/>
</dbReference>
<proteinExistence type="predicted"/>
<dbReference type="SUPFAM" id="SSF50494">
    <property type="entry name" value="Trypsin-like serine proteases"/>
    <property type="match status" value="1"/>
</dbReference>
<dbReference type="Pfam" id="PF13365">
    <property type="entry name" value="Trypsin_2"/>
    <property type="match status" value="1"/>
</dbReference>
<keyword evidence="3" id="KW-0732">Signal</keyword>
<protein>
    <submittedName>
        <fullName evidence="4">S1C family serine protease</fullName>
        <ecNumber evidence="4">3.4.21.-</ecNumber>
    </submittedName>
</protein>
<dbReference type="InterPro" id="IPR051201">
    <property type="entry name" value="Chloro_Bact_Ser_Proteases"/>
</dbReference>
<dbReference type="SUPFAM" id="SSF50156">
    <property type="entry name" value="PDZ domain-like"/>
    <property type="match status" value="1"/>
</dbReference>
<sequence>MRPIARMVVTAVSAMALSGGLTATEARADDLSPKEIFEKVAPATVQVLADNQADGTGIIYDAEQGLILTNDHVVAGQTSLQVRIKDGTPVPVRVMASDPCEDLAVIKLATPQDDLKQVEFGDSGDLQQGDEVTAIGYPIAAGDISHEKPVLTSGVVQSPDVALTDQVSSPNLPSAVQHSATLNQGNSGGPLLNSDAKLVGINTYSLSGTEGQYYSISSDHAEPLLKGLADGKSKNNPGWQGLVALNDPDFAANFTAEDQAAAQALQKRLAAKNIDGLYVSTVDSNSPAAEAGIYDGVVITHLKNTPVTTVPQMCDILRSSTPGEKLSVDGAFTDSGKYDDGTSYSFGDAWNANVKLE</sequence>
<dbReference type="GO" id="GO:0006508">
    <property type="term" value="P:proteolysis"/>
    <property type="evidence" value="ECO:0007669"/>
    <property type="project" value="UniProtKB-KW"/>
</dbReference>
<dbReference type="InterPro" id="IPR036034">
    <property type="entry name" value="PDZ_sf"/>
</dbReference>
<dbReference type="EMBL" id="CP163443">
    <property type="protein sequence ID" value="XDQ53168.1"/>
    <property type="molecule type" value="Genomic_DNA"/>
</dbReference>
<evidence type="ECO:0000256" key="3">
    <source>
        <dbReference type="SAM" id="SignalP"/>
    </source>
</evidence>
<keyword evidence="2 4" id="KW-0378">Hydrolase</keyword>